<sequence>MEAPNLTYIVDEKQKKKAVVIPIEEWQAILEELQDYYDVKEATEILKRIEAGTEKTYSMDEVFNDV</sequence>
<organism evidence="1 2">
    <name type="scientific">Flexistipes sinusarabici (strain ATCC 49648 / DSM 4947 / MAS 10)</name>
    <dbReference type="NCBI Taxonomy" id="717231"/>
    <lineage>
        <taxon>Bacteria</taxon>
        <taxon>Pseudomonadati</taxon>
        <taxon>Deferribacterota</taxon>
        <taxon>Deferribacteres</taxon>
        <taxon>Deferribacterales</taxon>
        <taxon>Flexistipitaceae</taxon>
        <taxon>Flexistipes</taxon>
    </lineage>
</organism>
<dbReference type="AlphaFoldDB" id="F8E970"/>
<keyword evidence="2" id="KW-1185">Reference proteome</keyword>
<gene>
    <name evidence="1" type="ordered locus">Flexsi_1623</name>
</gene>
<dbReference type="Pfam" id="PF18506">
    <property type="entry name" value="RelB-like"/>
    <property type="match status" value="1"/>
</dbReference>
<name>F8E970_FLESM</name>
<evidence type="ECO:0008006" key="3">
    <source>
        <dbReference type="Google" id="ProtNLM"/>
    </source>
</evidence>
<dbReference type="OrthoDB" id="798979at2"/>
<reference evidence="1 2" key="1">
    <citation type="journal article" date="2011" name="Stand. Genomic Sci.">
        <title>Genome sequence of the moderately thermophilic halophile Flexistipes sinusarabici strain (MAS10).</title>
        <authorList>
            <person name="Lapidus A."/>
            <person name="Chertkov O."/>
            <person name="Nolan M."/>
            <person name="Lucas S."/>
            <person name="Hammon N."/>
            <person name="Deshpande S."/>
            <person name="Cheng J.F."/>
            <person name="Tapia R."/>
            <person name="Han C."/>
            <person name="Goodwin L."/>
            <person name="Pitluck S."/>
            <person name="Liolios K."/>
            <person name="Pagani I."/>
            <person name="Ivanova N."/>
            <person name="Huntemann M."/>
            <person name="Mavromatis K."/>
            <person name="Mikhailova N."/>
            <person name="Pati A."/>
            <person name="Chen A."/>
            <person name="Palaniappan K."/>
            <person name="Land M."/>
            <person name="Hauser L."/>
            <person name="Brambilla E.M."/>
            <person name="Rohde M."/>
            <person name="Abt B."/>
            <person name="Spring S."/>
            <person name="Goker M."/>
            <person name="Bristow J."/>
            <person name="Eisen J.A."/>
            <person name="Markowitz V."/>
            <person name="Hugenholtz P."/>
            <person name="Kyrpides N.C."/>
            <person name="Klenk H.P."/>
            <person name="Woyke T."/>
        </authorList>
    </citation>
    <scope>NUCLEOTIDE SEQUENCE [LARGE SCALE GENOMIC DNA]</scope>
    <source>
        <strain evidence="2">DSM 4947 / MAS 10</strain>
    </source>
</reference>
<evidence type="ECO:0000313" key="1">
    <source>
        <dbReference type="EMBL" id="AEI15272.1"/>
    </source>
</evidence>
<accession>F8E970</accession>
<dbReference type="EMBL" id="CP002858">
    <property type="protein sequence ID" value="AEI15272.1"/>
    <property type="molecule type" value="Genomic_DNA"/>
</dbReference>
<dbReference type="HOGENOM" id="CLU_2824815_0_0_0"/>
<protein>
    <recommendedName>
        <fullName evidence="3">Antitoxin</fullName>
    </recommendedName>
</protein>
<evidence type="ECO:0000313" key="2">
    <source>
        <dbReference type="Proteomes" id="UP000006621"/>
    </source>
</evidence>
<dbReference type="InterPro" id="IPR049537">
    <property type="entry name" value="RelB-like"/>
</dbReference>
<proteinExistence type="predicted"/>
<dbReference type="KEGG" id="fsi:Flexsi_1623"/>
<dbReference type="STRING" id="717231.Flexsi_1623"/>
<reference evidence="2" key="2">
    <citation type="submission" date="2011-06" db="EMBL/GenBank/DDBJ databases">
        <title>The complete genome of Flexistipes sinusarabici DSM 4947.</title>
        <authorList>
            <person name="Lucas S."/>
            <person name="Han J."/>
            <person name="Lapidus A."/>
            <person name="Bruce D."/>
            <person name="Goodwin L."/>
            <person name="Pitluck S."/>
            <person name="Peters L."/>
            <person name="Kyrpides N."/>
            <person name="Mavromatis K."/>
            <person name="Ivanova N."/>
            <person name="Mikhailova N."/>
            <person name="Chertkov O."/>
            <person name="Detter J.C."/>
            <person name="Tapia R."/>
            <person name="Han C."/>
            <person name="Land M."/>
            <person name="Hauser L."/>
            <person name="Markowitz V."/>
            <person name="Cheng J.-F."/>
            <person name="Hugenholtz P."/>
            <person name="Woyke T."/>
            <person name="Wu D."/>
            <person name="Spring S."/>
            <person name="Schroeder M."/>
            <person name="Brambilla E."/>
            <person name="Klenk H.-P."/>
            <person name="Eisen J.A."/>
        </authorList>
    </citation>
    <scope>NUCLEOTIDE SEQUENCE [LARGE SCALE GENOMIC DNA]</scope>
    <source>
        <strain evidence="2">DSM 4947 / MAS 10</strain>
    </source>
</reference>
<dbReference type="Proteomes" id="UP000006621">
    <property type="component" value="Chromosome"/>
</dbReference>
<dbReference type="RefSeq" id="WP_013886749.1">
    <property type="nucleotide sequence ID" value="NC_015672.1"/>
</dbReference>